<feature type="compositionally biased region" description="Polar residues" evidence="6">
    <location>
        <begin position="255"/>
        <end position="270"/>
    </location>
</feature>
<feature type="transmembrane region" description="Helical" evidence="7">
    <location>
        <begin position="84"/>
        <end position="109"/>
    </location>
</feature>
<evidence type="ECO:0000259" key="8">
    <source>
        <dbReference type="Pfam" id="PF20684"/>
    </source>
</evidence>
<name>A0ABR0F2A3_ZASCE</name>
<dbReference type="InterPro" id="IPR049326">
    <property type="entry name" value="Rhodopsin_dom_fungi"/>
</dbReference>
<evidence type="ECO:0000256" key="2">
    <source>
        <dbReference type="ARBA" id="ARBA00022692"/>
    </source>
</evidence>
<evidence type="ECO:0000256" key="7">
    <source>
        <dbReference type="SAM" id="Phobius"/>
    </source>
</evidence>
<organism evidence="9 10">
    <name type="scientific">Zasmidium cellare</name>
    <name type="common">Wine cellar mold</name>
    <name type="synonym">Racodium cellare</name>
    <dbReference type="NCBI Taxonomy" id="395010"/>
    <lineage>
        <taxon>Eukaryota</taxon>
        <taxon>Fungi</taxon>
        <taxon>Dikarya</taxon>
        <taxon>Ascomycota</taxon>
        <taxon>Pezizomycotina</taxon>
        <taxon>Dothideomycetes</taxon>
        <taxon>Dothideomycetidae</taxon>
        <taxon>Mycosphaerellales</taxon>
        <taxon>Mycosphaerellaceae</taxon>
        <taxon>Zasmidium</taxon>
    </lineage>
</organism>
<feature type="transmembrane region" description="Helical" evidence="7">
    <location>
        <begin position="42"/>
        <end position="64"/>
    </location>
</feature>
<evidence type="ECO:0000256" key="1">
    <source>
        <dbReference type="ARBA" id="ARBA00004141"/>
    </source>
</evidence>
<dbReference type="PANTHER" id="PTHR33048">
    <property type="entry name" value="PTH11-LIKE INTEGRAL MEMBRANE PROTEIN (AFU_ORTHOLOGUE AFUA_5G11245)"/>
    <property type="match status" value="1"/>
</dbReference>
<dbReference type="Pfam" id="PF20684">
    <property type="entry name" value="Fung_rhodopsin"/>
    <property type="match status" value="1"/>
</dbReference>
<feature type="transmembrane region" description="Helical" evidence="7">
    <location>
        <begin position="159"/>
        <end position="179"/>
    </location>
</feature>
<comment type="similarity">
    <text evidence="5">Belongs to the SAT4 family.</text>
</comment>
<comment type="subcellular location">
    <subcellularLocation>
        <location evidence="1">Membrane</location>
        <topology evidence="1">Multi-pass membrane protein</topology>
    </subcellularLocation>
</comment>
<dbReference type="InterPro" id="IPR052337">
    <property type="entry name" value="SAT4-like"/>
</dbReference>
<accession>A0ABR0F2A3</accession>
<dbReference type="EMBL" id="JAXOVC010000001">
    <property type="protein sequence ID" value="KAK4507420.1"/>
    <property type="molecule type" value="Genomic_DNA"/>
</dbReference>
<feature type="region of interest" description="Disordered" evidence="6">
    <location>
        <begin position="255"/>
        <end position="275"/>
    </location>
</feature>
<evidence type="ECO:0000256" key="4">
    <source>
        <dbReference type="ARBA" id="ARBA00023136"/>
    </source>
</evidence>
<feature type="transmembrane region" description="Helical" evidence="7">
    <location>
        <begin position="6"/>
        <end position="30"/>
    </location>
</feature>
<protein>
    <recommendedName>
        <fullName evidence="8">Rhodopsin domain-containing protein</fullName>
    </recommendedName>
</protein>
<keyword evidence="4 7" id="KW-0472">Membrane</keyword>
<sequence>MYLLLWFFISIWNYYLGLGLAKLSIVLQCLRIFGNNHRFRISAYILGTIIAVFTAYTVFITIFLCQPTSHFWHPERPGKCLNRLPIWFFNSSFSIATDIATAVLPLPVVNSLNLPKRQRRMLMAVFGLGGAVCAVSLIRFYALYAIAISKDPSWDNPLAALYANLEATVGIIASCLPTMKGFVGRFFPRLFSTTGASREVTPAIELSATKSSQLSSGVRRVQSTVDRVWDPTVESGRKGLFSKIRNGFVKVKVTETTQDNGDGTQASGSVESPLELKSNEIKVTTTVEQVERRKEDWIHDSKENLVPATPFERP</sequence>
<feature type="transmembrane region" description="Helical" evidence="7">
    <location>
        <begin position="121"/>
        <end position="147"/>
    </location>
</feature>
<proteinExistence type="inferred from homology"/>
<feature type="domain" description="Rhodopsin" evidence="8">
    <location>
        <begin position="4"/>
        <end position="182"/>
    </location>
</feature>
<gene>
    <name evidence="9" type="ORF">PRZ48_001155</name>
</gene>
<comment type="caution">
    <text evidence="9">The sequence shown here is derived from an EMBL/GenBank/DDBJ whole genome shotgun (WGS) entry which is preliminary data.</text>
</comment>
<evidence type="ECO:0000256" key="6">
    <source>
        <dbReference type="SAM" id="MobiDB-lite"/>
    </source>
</evidence>
<evidence type="ECO:0000313" key="10">
    <source>
        <dbReference type="Proteomes" id="UP001305779"/>
    </source>
</evidence>
<dbReference type="PANTHER" id="PTHR33048:SF47">
    <property type="entry name" value="INTEGRAL MEMBRANE PROTEIN-RELATED"/>
    <property type="match status" value="1"/>
</dbReference>
<evidence type="ECO:0000256" key="5">
    <source>
        <dbReference type="ARBA" id="ARBA00038359"/>
    </source>
</evidence>
<reference evidence="9 10" key="1">
    <citation type="journal article" date="2023" name="G3 (Bethesda)">
        <title>A chromosome-level genome assembly of Zasmidium syzygii isolated from banana leaves.</title>
        <authorList>
            <person name="van Westerhoven A.C."/>
            <person name="Mehrabi R."/>
            <person name="Talebi R."/>
            <person name="Steentjes M.B.F."/>
            <person name="Corcolon B."/>
            <person name="Chong P.A."/>
            <person name="Kema G.H.J."/>
            <person name="Seidl M.F."/>
        </authorList>
    </citation>
    <scope>NUCLEOTIDE SEQUENCE [LARGE SCALE GENOMIC DNA]</scope>
    <source>
        <strain evidence="9 10">P124</strain>
    </source>
</reference>
<keyword evidence="10" id="KW-1185">Reference proteome</keyword>
<keyword evidence="3 7" id="KW-1133">Transmembrane helix</keyword>
<dbReference type="Proteomes" id="UP001305779">
    <property type="component" value="Unassembled WGS sequence"/>
</dbReference>
<keyword evidence="2 7" id="KW-0812">Transmembrane</keyword>
<evidence type="ECO:0000256" key="3">
    <source>
        <dbReference type="ARBA" id="ARBA00022989"/>
    </source>
</evidence>
<evidence type="ECO:0000313" key="9">
    <source>
        <dbReference type="EMBL" id="KAK4507420.1"/>
    </source>
</evidence>